<dbReference type="InterPro" id="IPR027417">
    <property type="entry name" value="P-loop_NTPase"/>
</dbReference>
<accession>A0A0F8ZRT0</accession>
<gene>
    <name evidence="1" type="ORF">LCGC14_2661570</name>
</gene>
<evidence type="ECO:0008006" key="2">
    <source>
        <dbReference type="Google" id="ProtNLM"/>
    </source>
</evidence>
<sequence>TFPIMESQIRSFPATEGSGRGETATLVLLDEWAFHPYAETNMTAILPTVENATIVGISTANGRGGTGRYYYETWTKAEASNSNFVPIFLPYDVVPGRDEEFLLAVAKDMAAYKVKGEYPRTAEEAFILSGTCMFDLGRLGSMPITDVFSTLMGICEIYKNPVPDHDYVAGIDTALGIAGGDYSVCQIVDVLTGEVVAKVRGRIPIEEFGPLVYQLLKSYGYPFVVVEMQFQGSIVIKALKDGNTDDTGYPVHKIFHRSKNNAGWHTNESNRNNILAELESGIRTGACTFYSDNTLTELLSFGYNDDNGKFEALSGHDDEVMSLALAWHARVNFQEPMTDFTAHSYDGYDDALTGFVLLTDIQWSKKNPLEGLVQITCPECQGSRINRFDDGDVEPCDLCDGMGAILKRGEPDARPVHDDASEFLEMLEAGLAGKRGNVGRGAARV</sequence>
<dbReference type="AlphaFoldDB" id="A0A0F8ZRT0"/>
<comment type="caution">
    <text evidence="1">The sequence shown here is derived from an EMBL/GenBank/DDBJ whole genome shotgun (WGS) entry which is preliminary data.</text>
</comment>
<reference evidence="1" key="1">
    <citation type="journal article" date="2015" name="Nature">
        <title>Complex archaea that bridge the gap between prokaryotes and eukaryotes.</title>
        <authorList>
            <person name="Spang A."/>
            <person name="Saw J.H."/>
            <person name="Jorgensen S.L."/>
            <person name="Zaremba-Niedzwiedzka K."/>
            <person name="Martijn J."/>
            <person name="Lind A.E."/>
            <person name="van Eijk R."/>
            <person name="Schleper C."/>
            <person name="Guy L."/>
            <person name="Ettema T.J."/>
        </authorList>
    </citation>
    <scope>NUCLEOTIDE SEQUENCE</scope>
</reference>
<name>A0A0F8ZRT0_9ZZZZ</name>
<dbReference type="Gene3D" id="3.40.50.300">
    <property type="entry name" value="P-loop containing nucleotide triphosphate hydrolases"/>
    <property type="match status" value="1"/>
</dbReference>
<dbReference type="EMBL" id="LAZR01046430">
    <property type="protein sequence ID" value="KKK96557.1"/>
    <property type="molecule type" value="Genomic_DNA"/>
</dbReference>
<evidence type="ECO:0000313" key="1">
    <source>
        <dbReference type="EMBL" id="KKK96557.1"/>
    </source>
</evidence>
<feature type="non-terminal residue" evidence="1">
    <location>
        <position position="1"/>
    </location>
</feature>
<organism evidence="1">
    <name type="scientific">marine sediment metagenome</name>
    <dbReference type="NCBI Taxonomy" id="412755"/>
    <lineage>
        <taxon>unclassified sequences</taxon>
        <taxon>metagenomes</taxon>
        <taxon>ecological metagenomes</taxon>
    </lineage>
</organism>
<dbReference type="Gene3D" id="3.30.420.240">
    <property type="match status" value="1"/>
</dbReference>
<proteinExistence type="predicted"/>
<protein>
    <recommendedName>
        <fullName evidence="2">Terminase large subunit gp17-like C-terminal domain-containing protein</fullName>
    </recommendedName>
</protein>